<evidence type="ECO:0000256" key="1">
    <source>
        <dbReference type="ARBA" id="ARBA00008857"/>
    </source>
</evidence>
<organism evidence="6 7">
    <name type="scientific">Novosphingobium pituita</name>
    <dbReference type="NCBI Taxonomy" id="3056842"/>
    <lineage>
        <taxon>Bacteria</taxon>
        <taxon>Pseudomonadati</taxon>
        <taxon>Pseudomonadota</taxon>
        <taxon>Alphaproteobacteria</taxon>
        <taxon>Sphingomonadales</taxon>
        <taxon>Sphingomonadaceae</taxon>
        <taxon>Novosphingobium</taxon>
    </lineage>
</organism>
<dbReference type="PANTHER" id="PTHR30629:SF2">
    <property type="entry name" value="PROPHAGE INTEGRASE INTS-RELATED"/>
    <property type="match status" value="1"/>
</dbReference>
<dbReference type="Proteomes" id="UP001187221">
    <property type="component" value="Unassembled WGS sequence"/>
</dbReference>
<feature type="domain" description="Phage integrase central" evidence="5">
    <location>
        <begin position="76"/>
        <end position="124"/>
    </location>
</feature>
<evidence type="ECO:0000313" key="7">
    <source>
        <dbReference type="Proteomes" id="UP001187221"/>
    </source>
</evidence>
<sequence length="156" mass="17687">MLTAEGLYLRISPSGGKSWVLRIQVNRGRRGIELGDANYVSVKTARLEAGAARRLAALSIDPLEERRKVLKVIPTFEEAARRTHAEMLKGWKNGKHTQQWLKTLELYTYPKLGKLTVDKIDGPMFRNLAEDPRDGQACAPAYRRGARLVLFQRLSR</sequence>
<accession>A0ABQ6P2T6</accession>
<evidence type="ECO:0000256" key="2">
    <source>
        <dbReference type="ARBA" id="ARBA00022908"/>
    </source>
</evidence>
<dbReference type="PANTHER" id="PTHR30629">
    <property type="entry name" value="PROPHAGE INTEGRASE"/>
    <property type="match status" value="1"/>
</dbReference>
<evidence type="ECO:0008006" key="8">
    <source>
        <dbReference type="Google" id="ProtNLM"/>
    </source>
</evidence>
<gene>
    <name evidence="6" type="ORF">NUTIK01_03370</name>
</gene>
<dbReference type="Gene3D" id="1.10.150.130">
    <property type="match status" value="1"/>
</dbReference>
<evidence type="ECO:0000256" key="3">
    <source>
        <dbReference type="ARBA" id="ARBA00023125"/>
    </source>
</evidence>
<dbReference type="InterPro" id="IPR053876">
    <property type="entry name" value="Phage_int_M"/>
</dbReference>
<dbReference type="InterPro" id="IPR050808">
    <property type="entry name" value="Phage_Integrase"/>
</dbReference>
<dbReference type="EMBL" id="BTFW01000001">
    <property type="protein sequence ID" value="GMM59560.1"/>
    <property type="molecule type" value="Genomic_DNA"/>
</dbReference>
<dbReference type="RefSeq" id="WP_317973415.1">
    <property type="nucleotide sequence ID" value="NZ_BTFW01000001.1"/>
</dbReference>
<dbReference type="Gene3D" id="3.30.160.390">
    <property type="entry name" value="Integrase, DNA-binding domain"/>
    <property type="match status" value="1"/>
</dbReference>
<comment type="caution">
    <text evidence="6">The sequence shown here is derived from an EMBL/GenBank/DDBJ whole genome shotgun (WGS) entry which is preliminary data.</text>
</comment>
<comment type="similarity">
    <text evidence="1">Belongs to the 'phage' integrase family.</text>
</comment>
<evidence type="ECO:0000259" key="5">
    <source>
        <dbReference type="Pfam" id="PF22022"/>
    </source>
</evidence>
<evidence type="ECO:0000259" key="4">
    <source>
        <dbReference type="Pfam" id="PF13356"/>
    </source>
</evidence>
<proteinExistence type="inferred from homology"/>
<feature type="domain" description="Integrase DNA-binding" evidence="4">
    <location>
        <begin position="5"/>
        <end position="68"/>
    </location>
</feature>
<name>A0ABQ6P2T6_9SPHN</name>
<dbReference type="Pfam" id="PF22022">
    <property type="entry name" value="Phage_int_M"/>
    <property type="match status" value="1"/>
</dbReference>
<dbReference type="InterPro" id="IPR025166">
    <property type="entry name" value="Integrase_DNA_bind_dom"/>
</dbReference>
<keyword evidence="7" id="KW-1185">Reference proteome</keyword>
<reference evidence="6 7" key="1">
    <citation type="submission" date="2023-06" db="EMBL/GenBank/DDBJ databases">
        <title>Draft genome sequence of Novosphingobium sp. strain IK01.</title>
        <authorList>
            <person name="Hatamoto M."/>
            <person name="Ikarashi T."/>
            <person name="Yamaguchi T."/>
        </authorList>
    </citation>
    <scope>NUCLEOTIDE SEQUENCE [LARGE SCALE GENOMIC DNA]</scope>
    <source>
        <strain evidence="6 7">IK01</strain>
    </source>
</reference>
<evidence type="ECO:0000313" key="6">
    <source>
        <dbReference type="EMBL" id="GMM59560.1"/>
    </source>
</evidence>
<dbReference type="Pfam" id="PF13356">
    <property type="entry name" value="Arm-DNA-bind_3"/>
    <property type="match status" value="1"/>
</dbReference>
<dbReference type="InterPro" id="IPR038488">
    <property type="entry name" value="Integrase_DNA-bd_sf"/>
</dbReference>
<keyword evidence="3" id="KW-0238">DNA-binding</keyword>
<dbReference type="InterPro" id="IPR010998">
    <property type="entry name" value="Integrase_recombinase_N"/>
</dbReference>
<keyword evidence="2" id="KW-0229">DNA integration</keyword>
<protein>
    <recommendedName>
        <fullName evidence="8">DUF4102 domain-containing protein</fullName>
    </recommendedName>
</protein>